<evidence type="ECO:0000313" key="1">
    <source>
        <dbReference type="EMBL" id="WGX76099.1"/>
    </source>
</evidence>
<proteinExistence type="predicted"/>
<sequence length="136" mass="16041">MFGYVRINKMDLTFREFDTYKGYYCGLCKYLKENHGEISRLSLNYDITFLILLLTSVYRPKATITKEVCIANPINKKMRIVNEITEYAASMNVLLTYYKLEDNLNDDKGIKDIVAYNIYKGKLKKLMRNILIKRII</sequence>
<organism evidence="1 2">
    <name type="scientific">Paraclostridium bifermentans</name>
    <name type="common">Clostridium bifermentans</name>
    <dbReference type="NCBI Taxonomy" id="1490"/>
    <lineage>
        <taxon>Bacteria</taxon>
        <taxon>Bacillati</taxon>
        <taxon>Bacillota</taxon>
        <taxon>Clostridia</taxon>
        <taxon>Peptostreptococcales</taxon>
        <taxon>Peptostreptococcaceae</taxon>
        <taxon>Paraclostridium</taxon>
    </lineage>
</organism>
<dbReference type="Proteomes" id="UP001239169">
    <property type="component" value="Chromosome"/>
</dbReference>
<gene>
    <name evidence="1" type="ORF">QJS64_01220</name>
</gene>
<dbReference type="InterPro" id="IPR043740">
    <property type="entry name" value="DUF5685"/>
</dbReference>
<keyword evidence="2" id="KW-1185">Reference proteome</keyword>
<dbReference type="EMBL" id="CP124685">
    <property type="protein sequence ID" value="WGX76099.1"/>
    <property type="molecule type" value="Genomic_DNA"/>
</dbReference>
<accession>A0ABY8R3I9</accession>
<evidence type="ECO:0000313" key="2">
    <source>
        <dbReference type="Proteomes" id="UP001239169"/>
    </source>
</evidence>
<name>A0ABY8R3I9_PARBF</name>
<reference evidence="1 2" key="1">
    <citation type="submission" date="2023-04" db="EMBL/GenBank/DDBJ databases">
        <title>Bacteria Genome Submission.</title>
        <authorList>
            <person name="Isaac P."/>
        </authorList>
    </citation>
    <scope>NUCLEOTIDE SEQUENCE [LARGE SCALE GENOMIC DNA]</scope>
    <source>
        <strain evidence="1 2">SampleS7P1</strain>
    </source>
</reference>
<protein>
    <submittedName>
        <fullName evidence="1">DUF5685 family protein</fullName>
    </submittedName>
</protein>
<dbReference type="Pfam" id="PF18937">
    <property type="entry name" value="DUF5685"/>
    <property type="match status" value="1"/>
</dbReference>